<comment type="caution">
    <text evidence="7">The sequence shown here is derived from an EMBL/GenBank/DDBJ whole genome shotgun (WGS) entry which is preliminary data.</text>
</comment>
<dbReference type="InterPro" id="IPR029063">
    <property type="entry name" value="SAM-dependent_MTases_sf"/>
</dbReference>
<dbReference type="Proteomes" id="UP001525961">
    <property type="component" value="Unassembled WGS sequence"/>
</dbReference>
<dbReference type="SUPFAM" id="SSF47757">
    <property type="entry name" value="Chemotaxis receptor methyltransferase CheR, N-terminal domain"/>
    <property type="match status" value="1"/>
</dbReference>
<evidence type="ECO:0000256" key="4">
    <source>
        <dbReference type="ARBA" id="ARBA00022679"/>
    </source>
</evidence>
<evidence type="ECO:0000313" key="8">
    <source>
        <dbReference type="Proteomes" id="UP001525961"/>
    </source>
</evidence>
<dbReference type="Pfam" id="PF03705">
    <property type="entry name" value="CheR_N"/>
    <property type="match status" value="1"/>
</dbReference>
<dbReference type="InterPro" id="IPR022641">
    <property type="entry name" value="CheR_N"/>
</dbReference>
<dbReference type="RefSeq" id="WP_261237370.1">
    <property type="nucleotide sequence ID" value="NZ_JAMXFA010000055.1"/>
</dbReference>
<keyword evidence="5" id="KW-0949">S-adenosyl-L-methionine</keyword>
<accession>A0ABT2NEP2</accession>
<dbReference type="SUPFAM" id="SSF53335">
    <property type="entry name" value="S-adenosyl-L-methionine-dependent methyltransferases"/>
    <property type="match status" value="1"/>
</dbReference>
<evidence type="ECO:0000256" key="2">
    <source>
        <dbReference type="ARBA" id="ARBA00012534"/>
    </source>
</evidence>
<dbReference type="Gene3D" id="1.10.155.10">
    <property type="entry name" value="Chemotaxis receptor methyltransferase CheR, N-terminal domain"/>
    <property type="match status" value="1"/>
</dbReference>
<dbReference type="InterPro" id="IPR022642">
    <property type="entry name" value="CheR_C"/>
</dbReference>
<evidence type="ECO:0000256" key="1">
    <source>
        <dbReference type="ARBA" id="ARBA00001541"/>
    </source>
</evidence>
<dbReference type="InterPro" id="IPR000780">
    <property type="entry name" value="CheR_MeTrfase"/>
</dbReference>
<dbReference type="PANTHER" id="PTHR24422:SF10">
    <property type="entry name" value="CHEMOTAXIS PROTEIN METHYLTRANSFERASE 2"/>
    <property type="match status" value="1"/>
</dbReference>
<evidence type="ECO:0000256" key="3">
    <source>
        <dbReference type="ARBA" id="ARBA00022603"/>
    </source>
</evidence>
<evidence type="ECO:0000313" key="7">
    <source>
        <dbReference type="EMBL" id="MCT7981169.1"/>
    </source>
</evidence>
<dbReference type="InterPro" id="IPR050903">
    <property type="entry name" value="Bact_Chemotaxis_MeTrfase"/>
</dbReference>
<comment type="catalytic activity">
    <reaction evidence="1">
        <text>L-glutamyl-[protein] + S-adenosyl-L-methionine = [protein]-L-glutamate 5-O-methyl ester + S-adenosyl-L-homocysteine</text>
        <dbReference type="Rhea" id="RHEA:24452"/>
        <dbReference type="Rhea" id="RHEA-COMP:10208"/>
        <dbReference type="Rhea" id="RHEA-COMP:10311"/>
        <dbReference type="ChEBI" id="CHEBI:29973"/>
        <dbReference type="ChEBI" id="CHEBI:57856"/>
        <dbReference type="ChEBI" id="CHEBI:59789"/>
        <dbReference type="ChEBI" id="CHEBI:82795"/>
        <dbReference type="EC" id="2.1.1.80"/>
    </reaction>
</comment>
<reference evidence="7 8" key="1">
    <citation type="journal article" date="2022" name="Front. Microbiol.">
        <title>High genomic differentiation and limited gene flow indicate recent cryptic speciation within the genus Laspinema (cyanobacteria).</title>
        <authorList>
            <person name="Stanojkovic A."/>
            <person name="Skoupy S."/>
            <person name="Skaloud P."/>
            <person name="Dvorak P."/>
        </authorList>
    </citation>
    <scope>NUCLEOTIDE SEQUENCE [LARGE SCALE GENOMIC DNA]</scope>
    <source>
        <strain evidence="7 8">D3b</strain>
    </source>
</reference>
<sequence length="299" mass="34377">MRFFPQPLQLSDSVFTILRDLIHERAGLYYENDKREILADKLTPCVIERGLNSFLDYYYLLKYDALATEEWKLVIDALSVQETFFWRESDALTALVKVLLPQYLAERRGNFAPGGSYSFSSKPLRIWSSACATGEEPLSIGMALEEGGWFERLRIELYASDAATGAIAKARRGVYRDRSFRNFPASLQEKYFTKSELGWQVSSSLHKRIHWNVANLMNGSEIELLSQSDIIFCRNVFIYFSPDSIRKTVDYFYQRMPNRAYLFLGSSESLLKLNSDFDLQEIGGAFVYVKEKAVKSEGL</sequence>
<keyword evidence="8" id="KW-1185">Reference proteome</keyword>
<dbReference type="SMART" id="SM00138">
    <property type="entry name" value="MeTrc"/>
    <property type="match status" value="1"/>
</dbReference>
<organism evidence="7 8">
    <name type="scientific">Laspinema olomoucense D3b</name>
    <dbReference type="NCBI Taxonomy" id="2953688"/>
    <lineage>
        <taxon>Bacteria</taxon>
        <taxon>Bacillati</taxon>
        <taxon>Cyanobacteriota</taxon>
        <taxon>Cyanophyceae</taxon>
        <taxon>Oscillatoriophycideae</taxon>
        <taxon>Oscillatoriales</taxon>
        <taxon>Laspinemataceae</taxon>
        <taxon>Laspinema</taxon>
        <taxon>Laspinema olomoucense</taxon>
    </lineage>
</organism>
<feature type="domain" description="CheR-type methyltransferase" evidence="6">
    <location>
        <begin position="3"/>
        <end position="293"/>
    </location>
</feature>
<dbReference type="InterPro" id="IPR036804">
    <property type="entry name" value="CheR_N_sf"/>
</dbReference>
<dbReference type="Pfam" id="PF01739">
    <property type="entry name" value="CheR"/>
    <property type="match status" value="1"/>
</dbReference>
<protein>
    <recommendedName>
        <fullName evidence="2">protein-glutamate O-methyltransferase</fullName>
        <ecNumber evidence="2">2.1.1.80</ecNumber>
    </recommendedName>
</protein>
<keyword evidence="3" id="KW-0489">Methyltransferase</keyword>
<proteinExistence type="predicted"/>
<dbReference type="Gene3D" id="3.40.50.150">
    <property type="entry name" value="Vaccinia Virus protein VP39"/>
    <property type="match status" value="1"/>
</dbReference>
<dbReference type="EC" id="2.1.1.80" evidence="2"/>
<dbReference type="EMBL" id="JAMXFA010000055">
    <property type="protein sequence ID" value="MCT7981169.1"/>
    <property type="molecule type" value="Genomic_DNA"/>
</dbReference>
<dbReference type="PANTHER" id="PTHR24422">
    <property type="entry name" value="CHEMOTAXIS PROTEIN METHYLTRANSFERASE"/>
    <property type="match status" value="1"/>
</dbReference>
<dbReference type="PROSITE" id="PS50123">
    <property type="entry name" value="CHER"/>
    <property type="match status" value="1"/>
</dbReference>
<gene>
    <name evidence="7" type="ORF">NG792_25910</name>
</gene>
<evidence type="ECO:0000259" key="6">
    <source>
        <dbReference type="PROSITE" id="PS50123"/>
    </source>
</evidence>
<evidence type="ECO:0000256" key="5">
    <source>
        <dbReference type="ARBA" id="ARBA00022691"/>
    </source>
</evidence>
<keyword evidence="4" id="KW-0808">Transferase</keyword>
<name>A0ABT2NEP2_9CYAN</name>
<dbReference type="PRINTS" id="PR00996">
    <property type="entry name" value="CHERMTFRASE"/>
</dbReference>